<name>A0A419EUA2_9BACT</name>
<sequence>MFGFSSLLTPWGYFDISETANKAYSLTGRKFVQTSNEPLTASRVKSSHEHAMTLTFVPIV</sequence>
<gene>
    <name evidence="1" type="ORF">C4532_14175</name>
</gene>
<comment type="caution">
    <text evidence="1">The sequence shown here is derived from an EMBL/GenBank/DDBJ whole genome shotgun (WGS) entry which is preliminary data.</text>
</comment>
<accession>A0A419EUA2</accession>
<reference evidence="1 2" key="1">
    <citation type="journal article" date="2017" name="ISME J.">
        <title>Energy and carbon metabolisms in a deep terrestrial subsurface fluid microbial community.</title>
        <authorList>
            <person name="Momper L."/>
            <person name="Jungbluth S.P."/>
            <person name="Lee M.D."/>
            <person name="Amend J.P."/>
        </authorList>
    </citation>
    <scope>NUCLEOTIDE SEQUENCE [LARGE SCALE GENOMIC DNA]</scope>
    <source>
        <strain evidence="1">SURF_17</strain>
    </source>
</reference>
<proteinExistence type="predicted"/>
<dbReference type="Proteomes" id="UP000285961">
    <property type="component" value="Unassembled WGS sequence"/>
</dbReference>
<dbReference type="EMBL" id="QZKI01000100">
    <property type="protein sequence ID" value="RJP67752.1"/>
    <property type="molecule type" value="Genomic_DNA"/>
</dbReference>
<evidence type="ECO:0000313" key="1">
    <source>
        <dbReference type="EMBL" id="RJP67752.1"/>
    </source>
</evidence>
<dbReference type="AlphaFoldDB" id="A0A419EUA2"/>
<protein>
    <submittedName>
        <fullName evidence="1">Uncharacterized protein</fullName>
    </submittedName>
</protein>
<organism evidence="1 2">
    <name type="scientific">Candidatus Abyssobacteria bacterium SURF_17</name>
    <dbReference type="NCBI Taxonomy" id="2093361"/>
    <lineage>
        <taxon>Bacteria</taxon>
        <taxon>Pseudomonadati</taxon>
        <taxon>Candidatus Hydrogenedentota</taxon>
        <taxon>Candidatus Abyssobacteria</taxon>
    </lineage>
</organism>
<evidence type="ECO:0000313" key="2">
    <source>
        <dbReference type="Proteomes" id="UP000285961"/>
    </source>
</evidence>